<keyword evidence="17" id="KW-1185">Reference proteome</keyword>
<comment type="pathway">
    <text evidence="2">Cofactor biosynthesis; NAD(+) biosynthesis; deamido-NAD(+) from nicotinate D-ribonucleotide: step 1/1.</text>
</comment>
<dbReference type="EMBL" id="PEIB01000002">
    <property type="protein sequence ID" value="RXJ74514.1"/>
    <property type="molecule type" value="Genomic_DNA"/>
</dbReference>
<evidence type="ECO:0000256" key="9">
    <source>
        <dbReference type="ARBA" id="ARBA00022840"/>
    </source>
</evidence>
<evidence type="ECO:0000256" key="8">
    <source>
        <dbReference type="ARBA" id="ARBA00022741"/>
    </source>
</evidence>
<keyword evidence="7 16" id="KW-0548">Nucleotidyltransferase</keyword>
<evidence type="ECO:0000256" key="5">
    <source>
        <dbReference type="ARBA" id="ARBA00022642"/>
    </source>
</evidence>
<evidence type="ECO:0000256" key="13">
    <source>
        <dbReference type="ARBA" id="ARBA00033353"/>
    </source>
</evidence>
<evidence type="ECO:0000256" key="1">
    <source>
        <dbReference type="ARBA" id="ARBA00002324"/>
    </source>
</evidence>
<dbReference type="InterPro" id="IPR004821">
    <property type="entry name" value="Cyt_trans-like"/>
</dbReference>
<keyword evidence="5" id="KW-0662">Pyridine nucleotide biosynthesis</keyword>
<name>A0A4Q0YW83_9GAMM</name>
<keyword evidence="6 16" id="KW-0808">Transferase</keyword>
<dbReference type="GO" id="GO:0004515">
    <property type="term" value="F:nicotinate-nucleotide adenylyltransferase activity"/>
    <property type="evidence" value="ECO:0007669"/>
    <property type="project" value="UniProtKB-EC"/>
</dbReference>
<dbReference type="Pfam" id="PF01467">
    <property type="entry name" value="CTP_transf_like"/>
    <property type="match status" value="1"/>
</dbReference>
<dbReference type="AlphaFoldDB" id="A0A4Q0YW83"/>
<dbReference type="GO" id="GO:0009435">
    <property type="term" value="P:NAD+ biosynthetic process"/>
    <property type="evidence" value="ECO:0007669"/>
    <property type="project" value="UniProtKB-UniPathway"/>
</dbReference>
<gene>
    <name evidence="16" type="ORF">CS022_02760</name>
</gene>
<dbReference type="PANTHER" id="PTHR39321">
    <property type="entry name" value="NICOTINATE-NUCLEOTIDE ADENYLYLTRANSFERASE-RELATED"/>
    <property type="match status" value="1"/>
</dbReference>
<accession>A0A4Q0YW83</accession>
<evidence type="ECO:0000256" key="7">
    <source>
        <dbReference type="ARBA" id="ARBA00022695"/>
    </source>
</evidence>
<dbReference type="SUPFAM" id="SSF52374">
    <property type="entry name" value="Nucleotidylyl transferase"/>
    <property type="match status" value="1"/>
</dbReference>
<dbReference type="CDD" id="cd02165">
    <property type="entry name" value="NMNAT"/>
    <property type="match status" value="1"/>
</dbReference>
<evidence type="ECO:0000256" key="10">
    <source>
        <dbReference type="ARBA" id="ARBA00023027"/>
    </source>
</evidence>
<reference evidence="16 17" key="1">
    <citation type="submission" date="2017-10" db="EMBL/GenBank/DDBJ databases">
        <title>Nyctiphanis sp. nov., isolated from the stomach of the euphausiid Nyctiphanes simplex (Hansen, 1911) in the Gulf of California.</title>
        <authorList>
            <person name="Gomez-Gil B."/>
            <person name="Aguilar-Mendez M."/>
            <person name="Lopez-Cortes A."/>
            <person name="Gomez-Gutierrez J."/>
            <person name="Roque A."/>
            <person name="Lang E."/>
            <person name="Gonzalez-Castillo A."/>
        </authorList>
    </citation>
    <scope>NUCLEOTIDE SEQUENCE [LARGE SCALE GENOMIC DNA]</scope>
    <source>
        <strain evidence="16 17">CAIM 600</strain>
    </source>
</reference>
<evidence type="ECO:0000313" key="17">
    <source>
        <dbReference type="Proteomes" id="UP000290287"/>
    </source>
</evidence>
<evidence type="ECO:0000256" key="3">
    <source>
        <dbReference type="ARBA" id="ARBA00009014"/>
    </source>
</evidence>
<feature type="domain" description="Cytidyltransferase-like" evidence="15">
    <location>
        <begin position="48"/>
        <end position="186"/>
    </location>
</feature>
<dbReference type="NCBIfam" id="NF006479">
    <property type="entry name" value="PRK08887.1"/>
    <property type="match status" value="1"/>
</dbReference>
<evidence type="ECO:0000256" key="4">
    <source>
        <dbReference type="ARBA" id="ARBA00012389"/>
    </source>
</evidence>
<dbReference type="UniPathway" id="UPA00253">
    <property type="reaction ID" value="UER00332"/>
</dbReference>
<dbReference type="Gene3D" id="3.40.50.620">
    <property type="entry name" value="HUPs"/>
    <property type="match status" value="1"/>
</dbReference>
<evidence type="ECO:0000256" key="14">
    <source>
        <dbReference type="ARBA" id="ARBA00048721"/>
    </source>
</evidence>
<evidence type="ECO:0000256" key="6">
    <source>
        <dbReference type="ARBA" id="ARBA00022679"/>
    </source>
</evidence>
<keyword evidence="10" id="KW-0520">NAD</keyword>
<dbReference type="InterPro" id="IPR014729">
    <property type="entry name" value="Rossmann-like_a/b/a_fold"/>
</dbReference>
<evidence type="ECO:0000256" key="11">
    <source>
        <dbReference type="ARBA" id="ARBA00031253"/>
    </source>
</evidence>
<evidence type="ECO:0000259" key="15">
    <source>
        <dbReference type="Pfam" id="PF01467"/>
    </source>
</evidence>
<organism evidence="16 17">
    <name type="scientific">Veronia nyctiphanis</name>
    <dbReference type="NCBI Taxonomy" id="1278244"/>
    <lineage>
        <taxon>Bacteria</taxon>
        <taxon>Pseudomonadati</taxon>
        <taxon>Pseudomonadota</taxon>
        <taxon>Gammaproteobacteria</taxon>
        <taxon>Vibrionales</taxon>
        <taxon>Vibrionaceae</taxon>
        <taxon>Veronia</taxon>
    </lineage>
</organism>
<comment type="function">
    <text evidence="1">Catalyzes the reversible adenylation of nicotinate mononucleotide (NaMN) to nicotinic acid adenine dinucleotide (NaAD).</text>
</comment>
<dbReference type="PANTHER" id="PTHR39321:SF3">
    <property type="entry name" value="PHOSPHOPANTETHEINE ADENYLYLTRANSFERASE"/>
    <property type="match status" value="1"/>
</dbReference>
<protein>
    <recommendedName>
        <fullName evidence="4">nicotinate-nucleotide adenylyltransferase</fullName>
        <ecNumber evidence="4">2.7.7.18</ecNumber>
    </recommendedName>
    <alternativeName>
        <fullName evidence="13">Deamido-NAD(+) diphosphorylase</fullName>
    </alternativeName>
    <alternativeName>
        <fullName evidence="12">Deamido-NAD(+) pyrophosphorylase</fullName>
    </alternativeName>
    <alternativeName>
        <fullName evidence="11">Nicotinate mononucleotide adenylyltransferase</fullName>
    </alternativeName>
</protein>
<sequence>MVTLPFGERTCIGGLSSVFDSFVTVYNRGSTSKVKLVVPEITNNKIAVFGSAFNPPSLGHLSVLQRLTHFDKVLLVPSIAHAWGKNMAAYEERCRWTQAFINDIGLDNVELCDAEKAIYRDGEPVTTWALLAFLSKRYSESELTFVLGPDNFLNFAKFYKAKEITEKWSVLAAAETVPVRSTMIRAALTSGESIKNLTTPSVATLLTDYNFE</sequence>
<dbReference type="Proteomes" id="UP000290287">
    <property type="component" value="Unassembled WGS sequence"/>
</dbReference>
<comment type="catalytic activity">
    <reaction evidence="14">
        <text>nicotinate beta-D-ribonucleotide + ATP + H(+) = deamido-NAD(+) + diphosphate</text>
        <dbReference type="Rhea" id="RHEA:22860"/>
        <dbReference type="ChEBI" id="CHEBI:15378"/>
        <dbReference type="ChEBI" id="CHEBI:30616"/>
        <dbReference type="ChEBI" id="CHEBI:33019"/>
        <dbReference type="ChEBI" id="CHEBI:57502"/>
        <dbReference type="ChEBI" id="CHEBI:58437"/>
        <dbReference type="EC" id="2.7.7.18"/>
    </reaction>
</comment>
<dbReference type="InterPro" id="IPR005248">
    <property type="entry name" value="NadD/NMNAT"/>
</dbReference>
<dbReference type="GO" id="GO:0005524">
    <property type="term" value="F:ATP binding"/>
    <property type="evidence" value="ECO:0007669"/>
    <property type="project" value="UniProtKB-KW"/>
</dbReference>
<dbReference type="EC" id="2.7.7.18" evidence="4"/>
<keyword evidence="9" id="KW-0067">ATP-binding</keyword>
<proteinExistence type="inferred from homology"/>
<evidence type="ECO:0000313" key="16">
    <source>
        <dbReference type="EMBL" id="RXJ74514.1"/>
    </source>
</evidence>
<evidence type="ECO:0000256" key="2">
    <source>
        <dbReference type="ARBA" id="ARBA00005019"/>
    </source>
</evidence>
<comment type="caution">
    <text evidence="16">The sequence shown here is derived from an EMBL/GenBank/DDBJ whole genome shotgun (WGS) entry which is preliminary data.</text>
</comment>
<comment type="similarity">
    <text evidence="3">Belongs to the NadD family.</text>
</comment>
<evidence type="ECO:0000256" key="12">
    <source>
        <dbReference type="ARBA" id="ARBA00033140"/>
    </source>
</evidence>
<keyword evidence="8" id="KW-0547">Nucleotide-binding</keyword>
<dbReference type="OrthoDB" id="5295945at2"/>